<protein>
    <submittedName>
        <fullName evidence="9">Iron complex transport system permease protein</fullName>
    </submittedName>
</protein>
<evidence type="ECO:0000256" key="8">
    <source>
        <dbReference type="SAM" id="Phobius"/>
    </source>
</evidence>
<dbReference type="PANTHER" id="PTHR30472:SF1">
    <property type="entry name" value="FE(3+) DICITRATE TRANSPORT SYSTEM PERMEASE PROTEIN FECC-RELATED"/>
    <property type="match status" value="1"/>
</dbReference>
<evidence type="ECO:0000313" key="9">
    <source>
        <dbReference type="EMBL" id="MET3602061.1"/>
    </source>
</evidence>
<evidence type="ECO:0000256" key="2">
    <source>
        <dbReference type="ARBA" id="ARBA00007935"/>
    </source>
</evidence>
<dbReference type="InterPro" id="IPR000522">
    <property type="entry name" value="ABC_transptr_permease_BtuC"/>
</dbReference>
<evidence type="ECO:0000256" key="7">
    <source>
        <dbReference type="ARBA" id="ARBA00023136"/>
    </source>
</evidence>
<feature type="transmembrane region" description="Helical" evidence="8">
    <location>
        <begin position="165"/>
        <end position="187"/>
    </location>
</feature>
<keyword evidence="5 8" id="KW-0812">Transmembrane</keyword>
<organism evidence="9 10">
    <name type="scientific">Martelella mangrovi</name>
    <dbReference type="NCBI Taxonomy" id="1397477"/>
    <lineage>
        <taxon>Bacteria</taxon>
        <taxon>Pseudomonadati</taxon>
        <taxon>Pseudomonadota</taxon>
        <taxon>Alphaproteobacteria</taxon>
        <taxon>Hyphomicrobiales</taxon>
        <taxon>Aurantimonadaceae</taxon>
        <taxon>Martelella</taxon>
    </lineage>
</organism>
<feature type="transmembrane region" description="Helical" evidence="8">
    <location>
        <begin position="295"/>
        <end position="313"/>
    </location>
</feature>
<dbReference type="EMBL" id="JBEPLY010000020">
    <property type="protein sequence ID" value="MET3602061.1"/>
    <property type="molecule type" value="Genomic_DNA"/>
</dbReference>
<evidence type="ECO:0000256" key="5">
    <source>
        <dbReference type="ARBA" id="ARBA00022692"/>
    </source>
</evidence>
<feature type="transmembrane region" description="Helical" evidence="8">
    <location>
        <begin position="207"/>
        <end position="232"/>
    </location>
</feature>
<comment type="subcellular location">
    <subcellularLocation>
        <location evidence="1">Cell membrane</location>
        <topology evidence="1">Multi-pass membrane protein</topology>
    </subcellularLocation>
</comment>
<feature type="transmembrane region" description="Helical" evidence="8">
    <location>
        <begin position="253"/>
        <end position="275"/>
    </location>
</feature>
<keyword evidence="4" id="KW-1003">Cell membrane</keyword>
<dbReference type="PANTHER" id="PTHR30472">
    <property type="entry name" value="FERRIC ENTEROBACTIN TRANSPORT SYSTEM PERMEASE PROTEIN"/>
    <property type="match status" value="1"/>
</dbReference>
<evidence type="ECO:0000256" key="6">
    <source>
        <dbReference type="ARBA" id="ARBA00022989"/>
    </source>
</evidence>
<evidence type="ECO:0000256" key="4">
    <source>
        <dbReference type="ARBA" id="ARBA00022475"/>
    </source>
</evidence>
<dbReference type="Proteomes" id="UP001549164">
    <property type="component" value="Unassembled WGS sequence"/>
</dbReference>
<dbReference type="Gene3D" id="1.10.3470.10">
    <property type="entry name" value="ABC transporter involved in vitamin B12 uptake, BtuC"/>
    <property type="match status" value="1"/>
</dbReference>
<accession>A0ABV2IGM2</accession>
<feature type="transmembrane region" description="Helical" evidence="8">
    <location>
        <begin position="75"/>
        <end position="95"/>
    </location>
</feature>
<dbReference type="InterPro" id="IPR037294">
    <property type="entry name" value="ABC_BtuC-like"/>
</dbReference>
<evidence type="ECO:0000256" key="3">
    <source>
        <dbReference type="ARBA" id="ARBA00022448"/>
    </source>
</evidence>
<name>A0ABV2IGM2_9HYPH</name>
<feature type="transmembrane region" description="Helical" evidence="8">
    <location>
        <begin position="107"/>
        <end position="128"/>
    </location>
</feature>
<feature type="transmembrane region" description="Helical" evidence="8">
    <location>
        <begin position="325"/>
        <end position="344"/>
    </location>
</feature>
<gene>
    <name evidence="9" type="ORF">ABID12_004028</name>
</gene>
<comment type="similarity">
    <text evidence="2">Belongs to the binding-protein-dependent transport system permease family. FecCD subfamily.</text>
</comment>
<reference evidence="9 10" key="1">
    <citation type="submission" date="2024-06" db="EMBL/GenBank/DDBJ databases">
        <title>Genomic Encyclopedia of Type Strains, Phase IV (KMG-IV): sequencing the most valuable type-strain genomes for metagenomic binning, comparative biology and taxonomic classification.</title>
        <authorList>
            <person name="Goeker M."/>
        </authorList>
    </citation>
    <scope>NUCLEOTIDE SEQUENCE [LARGE SCALE GENOMIC DNA]</scope>
    <source>
        <strain evidence="9 10">DSM 28102</strain>
    </source>
</reference>
<feature type="transmembrane region" description="Helical" evidence="8">
    <location>
        <begin position="134"/>
        <end position="153"/>
    </location>
</feature>
<keyword evidence="7 8" id="KW-0472">Membrane</keyword>
<comment type="caution">
    <text evidence="9">The sequence shown here is derived from an EMBL/GenBank/DDBJ whole genome shotgun (WGS) entry which is preliminary data.</text>
</comment>
<evidence type="ECO:0000256" key="1">
    <source>
        <dbReference type="ARBA" id="ARBA00004651"/>
    </source>
</evidence>
<dbReference type="Pfam" id="PF01032">
    <property type="entry name" value="FecCD"/>
    <property type="match status" value="1"/>
</dbReference>
<dbReference type="SUPFAM" id="SSF81345">
    <property type="entry name" value="ABC transporter involved in vitamin B12 uptake, BtuC"/>
    <property type="match status" value="1"/>
</dbReference>
<keyword evidence="6 8" id="KW-1133">Transmembrane helix</keyword>
<sequence>MLLSKMVTAQDKSGGKPPASSRFCQMMVVTLVLLVVILSLSMLVGANPLPPRAIWESLHGNGSTEADFVLWTQRIPRSVAGIMVGAALGVAGALVQSFTRNPLADTGLLGVNAGAAFFVAIGVVFFAISSPAAYVWWACAGAFALTAIVYTIGAGGGPAAGPVRLTMAGVALGAVLSGLTTGMTLTNPDAFERMRGWSAGSLLERDFTVLVPIAPFLLIGLGLAAVIAPRLNALSLGTDVARAQGVDVGRTQIMVLASVTLLAGSATAIAGPMVFVGLVVPHVVRWCVGVDQRKILLGSVLFGPCLLLLSDIIGRIAVLPSEMPVGVVTAFVGAPVLIGLVRRAKATGL</sequence>
<evidence type="ECO:0000313" key="10">
    <source>
        <dbReference type="Proteomes" id="UP001549164"/>
    </source>
</evidence>
<keyword evidence="10" id="KW-1185">Reference proteome</keyword>
<dbReference type="CDD" id="cd06550">
    <property type="entry name" value="TM_ABC_iron-siderophores_like"/>
    <property type="match status" value="1"/>
</dbReference>
<proteinExistence type="inferred from homology"/>
<keyword evidence="3" id="KW-0813">Transport</keyword>
<dbReference type="RefSeq" id="WP_354435824.1">
    <property type="nucleotide sequence ID" value="NZ_JBEPLY010000020.1"/>
</dbReference>